<keyword evidence="3" id="KW-0472">Membrane</keyword>
<dbReference type="PROSITE" id="PS50887">
    <property type="entry name" value="GGDEF"/>
    <property type="match status" value="1"/>
</dbReference>
<evidence type="ECO:0000256" key="1">
    <source>
        <dbReference type="ARBA" id="ARBA00012528"/>
    </source>
</evidence>
<dbReference type="EMBL" id="CP015367">
    <property type="protein sequence ID" value="APT34120.1"/>
    <property type="molecule type" value="Genomic_DNA"/>
</dbReference>
<feature type="domain" description="GGDEF" evidence="4">
    <location>
        <begin position="264"/>
        <end position="395"/>
    </location>
</feature>
<feature type="transmembrane region" description="Helical" evidence="3">
    <location>
        <begin position="202"/>
        <end position="226"/>
    </location>
</feature>
<reference evidence="5 6" key="1">
    <citation type="submission" date="2016-04" db="EMBL/GenBank/DDBJ databases">
        <title>Complete genome sequencing and analysis of CBMB27, Methylobacterium phyllosphaerae isolated from leaf tissues of rice (Oryza sativa L.).</title>
        <authorList>
            <person name="Lee Y."/>
            <person name="Hwangbo K."/>
            <person name="Chung H."/>
            <person name="Yoo J."/>
            <person name="Kim K.Y."/>
            <person name="Sa T.M."/>
            <person name="Um Y."/>
            <person name="Madhaiyan M."/>
        </authorList>
    </citation>
    <scope>NUCLEOTIDE SEQUENCE [LARGE SCALE GENOMIC DNA]</scope>
    <source>
        <strain evidence="5 6">CBMB27</strain>
    </source>
</reference>
<dbReference type="Pfam" id="PF00990">
    <property type="entry name" value="GGDEF"/>
    <property type="match status" value="1"/>
</dbReference>
<dbReference type="InterPro" id="IPR050469">
    <property type="entry name" value="Diguanylate_Cyclase"/>
</dbReference>
<evidence type="ECO:0000259" key="4">
    <source>
        <dbReference type="PROSITE" id="PS50887"/>
    </source>
</evidence>
<dbReference type="Proteomes" id="UP000185487">
    <property type="component" value="Chromosome"/>
</dbReference>
<evidence type="ECO:0000313" key="6">
    <source>
        <dbReference type="Proteomes" id="UP000185487"/>
    </source>
</evidence>
<dbReference type="EC" id="2.7.7.65" evidence="1"/>
<dbReference type="InterPro" id="IPR029787">
    <property type="entry name" value="Nucleotide_cyclase"/>
</dbReference>
<dbReference type="InterPro" id="IPR000160">
    <property type="entry name" value="GGDEF_dom"/>
</dbReference>
<accession>A0ABM6G9E4</accession>
<protein>
    <recommendedName>
        <fullName evidence="1">diguanylate cyclase</fullName>
        <ecNumber evidence="1">2.7.7.65</ecNumber>
    </recommendedName>
</protein>
<dbReference type="PANTHER" id="PTHR45138:SF9">
    <property type="entry name" value="DIGUANYLATE CYCLASE DGCM-RELATED"/>
    <property type="match status" value="1"/>
</dbReference>
<evidence type="ECO:0000313" key="5">
    <source>
        <dbReference type="EMBL" id="APT34120.1"/>
    </source>
</evidence>
<dbReference type="SMART" id="SM00267">
    <property type="entry name" value="GGDEF"/>
    <property type="match status" value="1"/>
</dbReference>
<keyword evidence="3" id="KW-0812">Transmembrane</keyword>
<sequence>MPGWDGAIVRAEDRQSSVQLDPATLLVVSAATTFLVGVLFMASWRQAPGSRTLALWGMAHLVGAAGSAGLALRNQIPDLISVGLANAVVLAAYGLIWSGVRTFEHREPRTGVAMAGALGWCVLCLIPAFYAAIEARILYASAVAALYCGAATAEIWRGRAEQLASRIAAATILGLHSAFYVLRIPATVMAPPQPGLSPLASPWVAILCFVTLMFSIASAFTFMALVKERAEREQRIAASTDALTGVRNRRSFTRAAERAMAEYPDVALLLFDLDRFKAVNDRYGHGVGDAVLMGFCAMATSLLPREALLGRLGGEEFACLLPDVSPAEALGRAEELRRTFAQLHVPELPGLSVSVSIGIAQARPGVAFDALMQRADAALYAAKEGGRDRVAVAESVAVRAA</sequence>
<keyword evidence="6" id="KW-1185">Reference proteome</keyword>
<keyword evidence="3" id="KW-1133">Transmembrane helix</keyword>
<dbReference type="Gene3D" id="3.30.70.270">
    <property type="match status" value="1"/>
</dbReference>
<dbReference type="InterPro" id="IPR043128">
    <property type="entry name" value="Rev_trsase/Diguanyl_cyclase"/>
</dbReference>
<feature type="transmembrane region" description="Helical" evidence="3">
    <location>
        <begin position="137"/>
        <end position="156"/>
    </location>
</feature>
<organism evidence="5 6">
    <name type="scientific">Methylobacterium phyllosphaerae</name>
    <dbReference type="NCBI Taxonomy" id="418223"/>
    <lineage>
        <taxon>Bacteria</taxon>
        <taxon>Pseudomonadati</taxon>
        <taxon>Pseudomonadota</taxon>
        <taxon>Alphaproteobacteria</taxon>
        <taxon>Hyphomicrobiales</taxon>
        <taxon>Methylobacteriaceae</taxon>
        <taxon>Methylobacterium</taxon>
    </lineage>
</organism>
<feature type="transmembrane region" description="Helical" evidence="3">
    <location>
        <begin position="112"/>
        <end position="131"/>
    </location>
</feature>
<gene>
    <name evidence="5" type="ORF">MCBMB27_04829</name>
</gene>
<feature type="transmembrane region" description="Helical" evidence="3">
    <location>
        <begin position="53"/>
        <end position="73"/>
    </location>
</feature>
<dbReference type="SUPFAM" id="SSF55073">
    <property type="entry name" value="Nucleotide cyclase"/>
    <property type="match status" value="1"/>
</dbReference>
<proteinExistence type="predicted"/>
<evidence type="ECO:0000256" key="3">
    <source>
        <dbReference type="SAM" id="Phobius"/>
    </source>
</evidence>
<dbReference type="PANTHER" id="PTHR45138">
    <property type="entry name" value="REGULATORY COMPONENTS OF SENSORY TRANSDUCTION SYSTEM"/>
    <property type="match status" value="1"/>
</dbReference>
<dbReference type="NCBIfam" id="TIGR00254">
    <property type="entry name" value="GGDEF"/>
    <property type="match status" value="1"/>
</dbReference>
<dbReference type="CDD" id="cd01949">
    <property type="entry name" value="GGDEF"/>
    <property type="match status" value="1"/>
</dbReference>
<comment type="catalytic activity">
    <reaction evidence="2">
        <text>2 GTP = 3',3'-c-di-GMP + 2 diphosphate</text>
        <dbReference type="Rhea" id="RHEA:24898"/>
        <dbReference type="ChEBI" id="CHEBI:33019"/>
        <dbReference type="ChEBI" id="CHEBI:37565"/>
        <dbReference type="ChEBI" id="CHEBI:58805"/>
        <dbReference type="EC" id="2.7.7.65"/>
    </reaction>
</comment>
<feature type="transmembrane region" description="Helical" evidence="3">
    <location>
        <begin position="23"/>
        <end position="41"/>
    </location>
</feature>
<feature type="transmembrane region" description="Helical" evidence="3">
    <location>
        <begin position="163"/>
        <end position="182"/>
    </location>
</feature>
<evidence type="ECO:0000256" key="2">
    <source>
        <dbReference type="ARBA" id="ARBA00034247"/>
    </source>
</evidence>
<feature type="transmembrane region" description="Helical" evidence="3">
    <location>
        <begin position="79"/>
        <end position="100"/>
    </location>
</feature>
<name>A0ABM6G9E4_9HYPH</name>